<organism evidence="1 2">
    <name type="scientific">Leptolyngbya cf. ectocarpi LEGE 11479</name>
    <dbReference type="NCBI Taxonomy" id="1828722"/>
    <lineage>
        <taxon>Bacteria</taxon>
        <taxon>Bacillati</taxon>
        <taxon>Cyanobacteriota</taxon>
        <taxon>Cyanophyceae</taxon>
        <taxon>Leptolyngbyales</taxon>
        <taxon>Leptolyngbyaceae</taxon>
        <taxon>Leptolyngbya group</taxon>
        <taxon>Leptolyngbya</taxon>
    </lineage>
</organism>
<comment type="caution">
    <text evidence="1">The sequence shown here is derived from an EMBL/GenBank/DDBJ whole genome shotgun (WGS) entry which is preliminary data.</text>
</comment>
<keyword evidence="2" id="KW-1185">Reference proteome</keyword>
<dbReference type="RefSeq" id="WP_193994166.1">
    <property type="nucleotide sequence ID" value="NZ_JADEXP010000149.1"/>
</dbReference>
<proteinExistence type="predicted"/>
<accession>A0A928ZVF7</accession>
<gene>
    <name evidence="1" type="ORF">IQ260_16320</name>
</gene>
<reference evidence="1" key="1">
    <citation type="submission" date="2020-10" db="EMBL/GenBank/DDBJ databases">
        <authorList>
            <person name="Castelo-Branco R."/>
            <person name="Eusebio N."/>
            <person name="Adriana R."/>
            <person name="Vieira A."/>
            <person name="Brugerolle De Fraissinette N."/>
            <person name="Rezende De Castro R."/>
            <person name="Schneider M.P."/>
            <person name="Vasconcelos V."/>
            <person name="Leao P.N."/>
        </authorList>
    </citation>
    <scope>NUCLEOTIDE SEQUENCE</scope>
    <source>
        <strain evidence="1">LEGE 11479</strain>
    </source>
</reference>
<dbReference type="InterPro" id="IPR019270">
    <property type="entry name" value="DUF2283"/>
</dbReference>
<dbReference type="Pfam" id="PF10049">
    <property type="entry name" value="DUF2283"/>
    <property type="match status" value="1"/>
</dbReference>
<evidence type="ECO:0000313" key="2">
    <source>
        <dbReference type="Proteomes" id="UP000615026"/>
    </source>
</evidence>
<dbReference type="EMBL" id="JADEXP010000149">
    <property type="protein sequence ID" value="MBE9068217.1"/>
    <property type="molecule type" value="Genomic_DNA"/>
</dbReference>
<name>A0A928ZVF7_LEPEC</name>
<dbReference type="Proteomes" id="UP000615026">
    <property type="component" value="Unassembled WGS sequence"/>
</dbReference>
<dbReference type="AlphaFoldDB" id="A0A928ZVF7"/>
<sequence length="78" mass="8896">MASGRLIFRYDQEGDILYIDQCDPYAEQESEEIGDEILARLNPESGAVENLEILFFSKRLATNESLELPIEMDLRLAS</sequence>
<protein>
    <submittedName>
        <fullName evidence="1">DUF2283 domain-containing protein</fullName>
    </submittedName>
</protein>
<evidence type="ECO:0000313" key="1">
    <source>
        <dbReference type="EMBL" id="MBE9068217.1"/>
    </source>
</evidence>